<dbReference type="Pfam" id="PF14256">
    <property type="entry name" value="YwiC"/>
    <property type="match status" value="1"/>
</dbReference>
<feature type="transmembrane region" description="Helical" evidence="2">
    <location>
        <begin position="101"/>
        <end position="118"/>
    </location>
</feature>
<proteinExistence type="predicted"/>
<evidence type="ECO:0008006" key="5">
    <source>
        <dbReference type="Google" id="ProtNLM"/>
    </source>
</evidence>
<keyword evidence="2" id="KW-0472">Membrane</keyword>
<evidence type="ECO:0000313" key="3">
    <source>
        <dbReference type="EMBL" id="GIG40178.1"/>
    </source>
</evidence>
<dbReference type="InterPro" id="IPR025576">
    <property type="entry name" value="YwiC"/>
</dbReference>
<dbReference type="EMBL" id="BONP01000009">
    <property type="protein sequence ID" value="GIG40178.1"/>
    <property type="molecule type" value="Genomic_DNA"/>
</dbReference>
<name>A0ABQ4DLG1_9CELL</name>
<keyword evidence="4" id="KW-1185">Reference proteome</keyword>
<feature type="transmembrane region" description="Helical" evidence="2">
    <location>
        <begin position="217"/>
        <end position="242"/>
    </location>
</feature>
<evidence type="ECO:0000313" key="4">
    <source>
        <dbReference type="Proteomes" id="UP000614741"/>
    </source>
</evidence>
<evidence type="ECO:0000256" key="2">
    <source>
        <dbReference type="SAM" id="Phobius"/>
    </source>
</evidence>
<reference evidence="3 4" key="1">
    <citation type="submission" date="2021-01" db="EMBL/GenBank/DDBJ databases">
        <title>Whole genome shotgun sequence of Cellulomonas phragmiteti NBRC 110785.</title>
        <authorList>
            <person name="Komaki H."/>
            <person name="Tamura T."/>
        </authorList>
    </citation>
    <scope>NUCLEOTIDE SEQUENCE [LARGE SCALE GENOMIC DNA]</scope>
    <source>
        <strain evidence="3 4">NBRC 110785</strain>
    </source>
</reference>
<feature type="compositionally biased region" description="Low complexity" evidence="1">
    <location>
        <begin position="11"/>
        <end position="30"/>
    </location>
</feature>
<protein>
    <recommendedName>
        <fullName evidence="5">YwiC-like protein</fullName>
    </recommendedName>
</protein>
<feature type="transmembrane region" description="Helical" evidence="2">
    <location>
        <begin position="152"/>
        <end position="172"/>
    </location>
</feature>
<gene>
    <name evidence="3" type="ORF">Cph01nite_19400</name>
</gene>
<feature type="transmembrane region" description="Helical" evidence="2">
    <location>
        <begin position="178"/>
        <end position="196"/>
    </location>
</feature>
<feature type="transmembrane region" description="Helical" evidence="2">
    <location>
        <begin position="124"/>
        <end position="140"/>
    </location>
</feature>
<keyword evidence="2" id="KW-0812">Transmembrane</keyword>
<sequence length="275" mass="28887">MVADLRPRSAPPRASYAAGMSAPRAATAPAPRRRRPGPGWVPRQHGAWAMVLVPPLVGGALGGWSWRHVLLVDAWLVGYLAYHAAGLWLRSGRRPRYRAPVVVYGAAGAALLGALLAVAPRLLVWAPAFALLLTASLVASRRRADRSWGNDAVTVVAAALLTPVAAALGTAAARPVDVWTATAVLAAYFLGTVPYVKSLIRERDDPRVRRASVAYHVLVAALLALVGPLLGAVGVLLVARAVVVPWRWPRARPAAIGAGEVLATLVVTTALLVTV</sequence>
<comment type="caution">
    <text evidence="3">The sequence shown here is derived from an EMBL/GenBank/DDBJ whole genome shotgun (WGS) entry which is preliminary data.</text>
</comment>
<feature type="transmembrane region" description="Helical" evidence="2">
    <location>
        <begin position="45"/>
        <end position="64"/>
    </location>
</feature>
<feature type="transmembrane region" description="Helical" evidence="2">
    <location>
        <begin position="254"/>
        <end position="273"/>
    </location>
</feature>
<organism evidence="3 4">
    <name type="scientific">Cellulomonas phragmiteti</name>
    <dbReference type="NCBI Taxonomy" id="478780"/>
    <lineage>
        <taxon>Bacteria</taxon>
        <taxon>Bacillati</taxon>
        <taxon>Actinomycetota</taxon>
        <taxon>Actinomycetes</taxon>
        <taxon>Micrococcales</taxon>
        <taxon>Cellulomonadaceae</taxon>
        <taxon>Cellulomonas</taxon>
    </lineage>
</organism>
<feature type="transmembrane region" description="Helical" evidence="2">
    <location>
        <begin position="70"/>
        <end position="89"/>
    </location>
</feature>
<keyword evidence="2" id="KW-1133">Transmembrane helix</keyword>
<evidence type="ECO:0000256" key="1">
    <source>
        <dbReference type="SAM" id="MobiDB-lite"/>
    </source>
</evidence>
<dbReference type="Proteomes" id="UP000614741">
    <property type="component" value="Unassembled WGS sequence"/>
</dbReference>
<accession>A0ABQ4DLG1</accession>
<feature type="region of interest" description="Disordered" evidence="1">
    <location>
        <begin position="1"/>
        <end position="38"/>
    </location>
</feature>